<organism evidence="2 3">
    <name type="scientific">Emericellopsis cladophorae</name>
    <dbReference type="NCBI Taxonomy" id="2686198"/>
    <lineage>
        <taxon>Eukaryota</taxon>
        <taxon>Fungi</taxon>
        <taxon>Dikarya</taxon>
        <taxon>Ascomycota</taxon>
        <taxon>Pezizomycotina</taxon>
        <taxon>Sordariomycetes</taxon>
        <taxon>Hypocreomycetidae</taxon>
        <taxon>Hypocreales</taxon>
        <taxon>Bionectriaceae</taxon>
        <taxon>Emericellopsis</taxon>
    </lineage>
</organism>
<dbReference type="RefSeq" id="XP_051364771.1">
    <property type="nucleotide sequence ID" value="XM_051503825.1"/>
</dbReference>
<keyword evidence="3" id="KW-1185">Reference proteome</keyword>
<sequence length="484" mass="53737">MDSEPEHATTGSAERRDDGYVPDCAEDQARRERKRQIDRRAQQQHRKRQKIYVEQLEEKLRVFQSTDQSDAARLGAQNLRLRQELESLHTLCGDMGRIMQRQNDLIKNSILSSLPMISLTGRPAASPHHGTPRSFPSDEENEGAGVTAAQAVGSNIPGSAYQDPPDLPSTLQAELEIGALAKNASRAGGKDEREHMTTHYRPSGSSGGNEGGPPLAATNSELGQPTAGHSSFACGMEDGWKLKGPLENPTHFFTAPNDPNDSLDLFNGSQLALPHDEWACDAGVEEAAEPSATVRSERNDLSHFITPKELAGYGRPFLGHSSPERLGDRLPWDGAGPFSNPWRIWTSDALPHLRSFPVLLSPPLHKDKSLYDIIGRARSKAMPIKHPSIREFLLDQTENTFSTDIKSYLEPIKQTRSPSEFLAAYWVLYLLLRWYVNFDDESYRTLPSWLRPSPLQLTVAHPAVAGLIAWSVVPLFRPVQLLTH</sequence>
<reference evidence="2" key="1">
    <citation type="journal article" date="2021" name="J Fungi (Basel)">
        <title>Genomic and Metabolomic Analyses of the Marine Fungus Emericellopsis cladophorae: Insights into Saltwater Adaptability Mechanisms and Its Biosynthetic Potential.</title>
        <authorList>
            <person name="Goncalves M.F.M."/>
            <person name="Hilario S."/>
            <person name="Van de Peer Y."/>
            <person name="Esteves A.C."/>
            <person name="Alves A."/>
        </authorList>
    </citation>
    <scope>NUCLEOTIDE SEQUENCE</scope>
    <source>
        <strain evidence="2">MUM 19.33</strain>
    </source>
</reference>
<feature type="compositionally biased region" description="Polar residues" evidence="1">
    <location>
        <begin position="217"/>
        <end position="228"/>
    </location>
</feature>
<feature type="compositionally biased region" description="Basic and acidic residues" evidence="1">
    <location>
        <begin position="188"/>
        <end position="197"/>
    </location>
</feature>
<dbReference type="EMBL" id="JAGIXG020000006">
    <property type="protein sequence ID" value="KAI6783915.1"/>
    <property type="molecule type" value="Genomic_DNA"/>
</dbReference>
<dbReference type="PANTHER" id="PTHR37012:SF2">
    <property type="entry name" value="BZIP DOMAIN-CONTAINING PROTEIN-RELATED"/>
    <property type="match status" value="1"/>
</dbReference>
<feature type="compositionally biased region" description="Basic residues" evidence="1">
    <location>
        <begin position="31"/>
        <end position="48"/>
    </location>
</feature>
<accession>A0A9P9Y6G0</accession>
<feature type="region of interest" description="Disordered" evidence="1">
    <location>
        <begin position="1"/>
        <end position="48"/>
    </location>
</feature>
<dbReference type="Gene3D" id="1.20.5.170">
    <property type="match status" value="1"/>
</dbReference>
<dbReference type="AlphaFoldDB" id="A0A9P9Y6G0"/>
<evidence type="ECO:0000313" key="3">
    <source>
        <dbReference type="Proteomes" id="UP001055219"/>
    </source>
</evidence>
<dbReference type="Pfam" id="PF11905">
    <property type="entry name" value="DUF3425"/>
    <property type="match status" value="1"/>
</dbReference>
<evidence type="ECO:0000313" key="2">
    <source>
        <dbReference type="EMBL" id="KAI6783915.1"/>
    </source>
</evidence>
<reference evidence="2" key="2">
    <citation type="submission" date="2022-07" db="EMBL/GenBank/DDBJ databases">
        <authorList>
            <person name="Goncalves M.F.M."/>
            <person name="Hilario S."/>
            <person name="Van De Peer Y."/>
            <person name="Esteves A.C."/>
            <person name="Alves A."/>
        </authorList>
    </citation>
    <scope>NUCLEOTIDE SEQUENCE</scope>
    <source>
        <strain evidence="2">MUM 19.33</strain>
    </source>
</reference>
<dbReference type="InterPro" id="IPR021833">
    <property type="entry name" value="DUF3425"/>
</dbReference>
<evidence type="ECO:0000256" key="1">
    <source>
        <dbReference type="SAM" id="MobiDB-lite"/>
    </source>
</evidence>
<proteinExistence type="predicted"/>
<name>A0A9P9Y6G0_9HYPO</name>
<dbReference type="GeneID" id="75828308"/>
<feature type="region of interest" description="Disordered" evidence="1">
    <location>
        <begin position="182"/>
        <end position="228"/>
    </location>
</feature>
<feature type="compositionally biased region" description="Basic and acidic residues" evidence="1">
    <location>
        <begin position="1"/>
        <end position="19"/>
    </location>
</feature>
<dbReference type="PANTHER" id="PTHR37012">
    <property type="entry name" value="B-ZIP TRANSCRIPTION FACTOR (EUROFUNG)-RELATED"/>
    <property type="match status" value="1"/>
</dbReference>
<dbReference type="Proteomes" id="UP001055219">
    <property type="component" value="Unassembled WGS sequence"/>
</dbReference>
<evidence type="ECO:0008006" key="4">
    <source>
        <dbReference type="Google" id="ProtNLM"/>
    </source>
</evidence>
<protein>
    <recommendedName>
        <fullName evidence="4">BZIP domain-containing protein</fullName>
    </recommendedName>
</protein>
<comment type="caution">
    <text evidence="2">The sequence shown here is derived from an EMBL/GenBank/DDBJ whole genome shotgun (WGS) entry which is preliminary data.</text>
</comment>
<feature type="region of interest" description="Disordered" evidence="1">
    <location>
        <begin position="122"/>
        <end position="145"/>
    </location>
</feature>
<gene>
    <name evidence="2" type="ORF">J7T54_001791</name>
</gene>
<dbReference type="OrthoDB" id="4161589at2759"/>